<dbReference type="SUPFAM" id="SSF53955">
    <property type="entry name" value="Lysozyme-like"/>
    <property type="match status" value="1"/>
</dbReference>
<comment type="caution">
    <text evidence="5">The sequence shown here is derived from an EMBL/GenBank/DDBJ whole genome shotgun (WGS) entry which is preliminary data.</text>
</comment>
<sequence>MKIGLWQLTPIALLLSSALSYAETLEQVCELQVDSNQCPSVEYFLNKPFDAKDEFDKYKLCSEATFDLYKVQKSCEFDKYLAQAQIQFDQYKSEVSKVWDSPTFSSKHSWVSYTPSLEMKREVNFEKNVIKVTTIEGETTSIEELKEAIIQTSTLTIGDAQKNDVFTAELLKSTDVKELSGEPLLPLSNDKKEQEIEIKQAIAQVTITESTDSKGNKVIEAEIPFLPSWLNRKEKRFFESVTTYANKYDLEPEFVLSIIKTESAFDPRATSHIPAFGLMQIVPSSAGLDATSFLYGEQQMLNRDYLFDPAKNIEVGTAYIHLLRSRYFRGIENSENLKYCVTAAYNGGMAPIYRIFGNGSRKKAIAKLNQLSPQQVYDTIQRKHSAAETRNYLKKVHNTELKYEQNMI</sequence>
<keyword evidence="2" id="KW-0732">Signal</keyword>
<protein>
    <submittedName>
        <fullName evidence="5">DUF3393 domain-containing protein</fullName>
    </submittedName>
</protein>
<dbReference type="PROSITE" id="PS00922">
    <property type="entry name" value="TRANSGLYCOSYLASE"/>
    <property type="match status" value="1"/>
</dbReference>
<gene>
    <name evidence="5" type="ORF">C9J47_01015</name>
</gene>
<dbReference type="GO" id="GO:0008933">
    <property type="term" value="F:peptidoglycan lytic transglycosylase activity"/>
    <property type="evidence" value="ECO:0007669"/>
    <property type="project" value="InterPro"/>
</dbReference>
<comment type="similarity">
    <text evidence="1">Belongs to the transglycosylase Slt family.</text>
</comment>
<dbReference type="AlphaFoldDB" id="A0A2T3LCT0"/>
<feature type="chain" id="PRO_5015642360" evidence="2">
    <location>
        <begin position="23"/>
        <end position="408"/>
    </location>
</feature>
<dbReference type="PANTHER" id="PTHR37423">
    <property type="entry name" value="SOLUBLE LYTIC MUREIN TRANSGLYCOSYLASE-RELATED"/>
    <property type="match status" value="1"/>
</dbReference>
<feature type="domain" description="Transglycosylase SLT" evidence="3">
    <location>
        <begin position="242"/>
        <end position="363"/>
    </location>
</feature>
<accession>A0A2T3LCT0</accession>
<reference evidence="5 6" key="1">
    <citation type="submission" date="2018-03" db="EMBL/GenBank/DDBJ databases">
        <title>Whole genome sequencing of Histamine producing bacteria.</title>
        <authorList>
            <person name="Butler K."/>
        </authorList>
    </citation>
    <scope>NUCLEOTIDE SEQUENCE [LARGE SCALE GENOMIC DNA]</scope>
    <source>
        <strain evidence="5 6">ATCC 19614</strain>
    </source>
</reference>
<evidence type="ECO:0000256" key="1">
    <source>
        <dbReference type="ARBA" id="ARBA00007734"/>
    </source>
</evidence>
<dbReference type="PANTHER" id="PTHR37423:SF2">
    <property type="entry name" value="MEMBRANE-BOUND LYTIC MUREIN TRANSGLYCOSYLASE C"/>
    <property type="match status" value="1"/>
</dbReference>
<dbReference type="Gene3D" id="1.10.530.10">
    <property type="match status" value="1"/>
</dbReference>
<evidence type="ECO:0000259" key="4">
    <source>
        <dbReference type="Pfam" id="PF11873"/>
    </source>
</evidence>
<dbReference type="GO" id="GO:0000270">
    <property type="term" value="P:peptidoglycan metabolic process"/>
    <property type="evidence" value="ECO:0007669"/>
    <property type="project" value="InterPro"/>
</dbReference>
<evidence type="ECO:0000256" key="2">
    <source>
        <dbReference type="SAM" id="SignalP"/>
    </source>
</evidence>
<dbReference type="RefSeq" id="WP_107251846.1">
    <property type="nucleotide sequence ID" value="NZ_PYOC01000001.1"/>
</dbReference>
<dbReference type="Pfam" id="PF11873">
    <property type="entry name" value="Mltc_N"/>
    <property type="match status" value="1"/>
</dbReference>
<dbReference type="Proteomes" id="UP000241803">
    <property type="component" value="Unassembled WGS sequence"/>
</dbReference>
<dbReference type="Pfam" id="PF01464">
    <property type="entry name" value="SLT"/>
    <property type="match status" value="1"/>
</dbReference>
<dbReference type="CDD" id="cd16893">
    <property type="entry name" value="LT_MltC_MltE"/>
    <property type="match status" value="1"/>
</dbReference>
<evidence type="ECO:0000259" key="3">
    <source>
        <dbReference type="Pfam" id="PF01464"/>
    </source>
</evidence>
<dbReference type="GO" id="GO:0016020">
    <property type="term" value="C:membrane"/>
    <property type="evidence" value="ECO:0007669"/>
    <property type="project" value="InterPro"/>
</dbReference>
<evidence type="ECO:0000313" key="6">
    <source>
        <dbReference type="Proteomes" id="UP000241803"/>
    </source>
</evidence>
<evidence type="ECO:0000313" key="5">
    <source>
        <dbReference type="EMBL" id="PSV49184.1"/>
    </source>
</evidence>
<name>A0A2T3LCT0_9GAMM</name>
<proteinExistence type="inferred from homology"/>
<dbReference type="InterPro" id="IPR023346">
    <property type="entry name" value="Lysozyme-like_dom_sf"/>
</dbReference>
<dbReference type="EMBL" id="PYOC01000001">
    <property type="protein sequence ID" value="PSV49184.1"/>
    <property type="molecule type" value="Genomic_DNA"/>
</dbReference>
<feature type="signal peptide" evidence="2">
    <location>
        <begin position="1"/>
        <end position="22"/>
    </location>
</feature>
<keyword evidence="6" id="KW-1185">Reference proteome</keyword>
<feature type="domain" description="Murein transglycosylase-C N-terminal" evidence="4">
    <location>
        <begin position="87"/>
        <end position="199"/>
    </location>
</feature>
<dbReference type="InterPro" id="IPR008258">
    <property type="entry name" value="Transglycosylase_SLT_dom_1"/>
</dbReference>
<dbReference type="InterPro" id="IPR024570">
    <property type="entry name" value="Murein_transglycosylaseC_N"/>
</dbReference>
<organism evidence="5 6">
    <name type="scientific">Photobacterium indicum</name>
    <dbReference type="NCBI Taxonomy" id="81447"/>
    <lineage>
        <taxon>Bacteria</taxon>
        <taxon>Pseudomonadati</taxon>
        <taxon>Pseudomonadota</taxon>
        <taxon>Gammaproteobacteria</taxon>
        <taxon>Vibrionales</taxon>
        <taxon>Vibrionaceae</taxon>
        <taxon>Photobacterium</taxon>
    </lineage>
</organism>
<dbReference type="InterPro" id="IPR000189">
    <property type="entry name" value="Transglyc_AS"/>
</dbReference>